<dbReference type="STRING" id="633813.SAMN04488087_2010"/>
<evidence type="ECO:0000256" key="2">
    <source>
        <dbReference type="SAM" id="SignalP"/>
    </source>
</evidence>
<evidence type="ECO:0000256" key="1">
    <source>
        <dbReference type="ARBA" id="ARBA00022729"/>
    </source>
</evidence>
<dbReference type="RefSeq" id="WP_072715842.1">
    <property type="nucleotide sequence ID" value="NZ_FRAU01000006.1"/>
</dbReference>
<accession>A0A1M6VEP9</accession>
<sequence>MKRIGFLLGLWWVSLVQAQDLQVVSVSPAHGSAGVALNTPVTITFNKAITLDSLAILPLDTTLQAQLTDPSRISLSVDGKTLTLNVTHEANRDYTWVVHYAKATDGSRLAKRVTFYYTTASSAGPHTISGQIVESGTASQAAPLRLPALRAVPVAATSAPPHARASVSAAVEGTALPALPTSLPPTTQANHLGNWYVALFSTPTPEDEMPVRLAVTNPDGSFSIDYVRPGTYYLWAYLFGPDARFEIPRGFGTYDANGDGAADALNVTGNLSNLTVPVVFLGATRVSQAASVAQAVFPQAASDAQIVFIVGNPDNNGRSLFWYFVAYSAQQQKAYSLTVTSNIPLGSPQELRSPAPYDQMSPINLQSMKDSDVILNAFLTRFPITGDPDYRQMMAGQLYPFLVANDMIHPDFFPLSSTTVFWLILEGRRLPSPLQGTADYSGAYDLSTGTELLTTQPLTAFRALQIASTWLAPSKQTQQADGVVSFSSSFFNPYDGTASTWTINAFAGGLALQLTLTDSLLLRVDTLNQQDWATMPKIPFPQIVDSDQAADTARANNAATFLSSRRGPVFASMEGGFLGPVYNLNVDPSTPLYGLFLFEAGAQAAKRTPLQPAQATARYFVHMQTGAFIGSSVQLPHTARARLQAVQDSAKARSQQAELKRIWSQSVGPLGVALDWKYDYYVPGDSAQLEVTATPGQITVARHQPPEIALAGWPTLPEPFIDSDRAMSTAMANGGSQFMAAHPQAMIFMEGRAMPDRYPHLSDRYIWEVRFLAPAAQGKAPGLTAQQDSLIVLIDMQTGEVLPLTVSNEPLPDIAVLRLDGVYPNPASRQVFVVLQVPQPERLRLTVYNLLGQEVARLLDGPVPAGTHRIRWSVTHLPAGLYLLRLEGSQRTDTRSLVITH</sequence>
<keyword evidence="1 2" id="KW-0732">Signal</keyword>
<dbReference type="Gene3D" id="2.60.40.4070">
    <property type="match status" value="1"/>
</dbReference>
<dbReference type="Pfam" id="PF13205">
    <property type="entry name" value="Big_5"/>
    <property type="match status" value="1"/>
</dbReference>
<feature type="domain" description="SbsA Ig-like" evidence="3">
    <location>
        <begin position="20"/>
        <end position="119"/>
    </location>
</feature>
<organism evidence="5 6">
    <name type="scientific">Rhodothermus profundi</name>
    <dbReference type="NCBI Taxonomy" id="633813"/>
    <lineage>
        <taxon>Bacteria</taxon>
        <taxon>Pseudomonadati</taxon>
        <taxon>Rhodothermota</taxon>
        <taxon>Rhodothermia</taxon>
        <taxon>Rhodothermales</taxon>
        <taxon>Rhodothermaceae</taxon>
        <taxon>Rhodothermus</taxon>
    </lineage>
</organism>
<gene>
    <name evidence="5" type="ORF">SAMN04488087_2010</name>
</gene>
<evidence type="ECO:0000313" key="6">
    <source>
        <dbReference type="Proteomes" id="UP000185812"/>
    </source>
</evidence>
<protein>
    <submittedName>
        <fullName evidence="5">Por secretion system C-terminal sorting domain-containing protein</fullName>
    </submittedName>
</protein>
<keyword evidence="6" id="KW-1185">Reference proteome</keyword>
<reference evidence="6" key="1">
    <citation type="submission" date="2016-11" db="EMBL/GenBank/DDBJ databases">
        <authorList>
            <person name="Varghese N."/>
            <person name="Submissions S."/>
        </authorList>
    </citation>
    <scope>NUCLEOTIDE SEQUENCE [LARGE SCALE GENOMIC DNA]</scope>
    <source>
        <strain evidence="6">DSM 22212</strain>
    </source>
</reference>
<feature type="chain" id="PRO_5009921671" evidence="2">
    <location>
        <begin position="19"/>
        <end position="901"/>
    </location>
</feature>
<feature type="domain" description="Secretion system C-terminal sorting" evidence="4">
    <location>
        <begin position="822"/>
        <end position="899"/>
    </location>
</feature>
<feature type="signal peptide" evidence="2">
    <location>
        <begin position="1"/>
        <end position="18"/>
    </location>
</feature>
<dbReference type="Proteomes" id="UP000185812">
    <property type="component" value="Unassembled WGS sequence"/>
</dbReference>
<evidence type="ECO:0000259" key="4">
    <source>
        <dbReference type="Pfam" id="PF18962"/>
    </source>
</evidence>
<dbReference type="AlphaFoldDB" id="A0A1M6VEP9"/>
<dbReference type="NCBIfam" id="TIGR04183">
    <property type="entry name" value="Por_Secre_tail"/>
    <property type="match status" value="1"/>
</dbReference>
<evidence type="ECO:0000313" key="5">
    <source>
        <dbReference type="EMBL" id="SHK80003.1"/>
    </source>
</evidence>
<evidence type="ECO:0000259" key="3">
    <source>
        <dbReference type="Pfam" id="PF13205"/>
    </source>
</evidence>
<dbReference type="Pfam" id="PF18962">
    <property type="entry name" value="Por_Secre_tail"/>
    <property type="match status" value="1"/>
</dbReference>
<dbReference type="InterPro" id="IPR026444">
    <property type="entry name" value="Secre_tail"/>
</dbReference>
<dbReference type="EMBL" id="FRAU01000006">
    <property type="protein sequence ID" value="SHK80003.1"/>
    <property type="molecule type" value="Genomic_DNA"/>
</dbReference>
<name>A0A1M6VEP9_9BACT</name>
<proteinExistence type="predicted"/>
<dbReference type="InterPro" id="IPR032812">
    <property type="entry name" value="SbsA_Ig"/>
</dbReference>